<dbReference type="Gene3D" id="3.30.200.20">
    <property type="entry name" value="Phosphorylase Kinase, domain 1"/>
    <property type="match status" value="1"/>
</dbReference>
<dbReference type="EC" id="2.7.11.1" evidence="1"/>
<dbReference type="CDD" id="cd14014">
    <property type="entry name" value="STKc_PknB_like"/>
    <property type="match status" value="1"/>
</dbReference>
<dbReference type="GO" id="GO:0004674">
    <property type="term" value="F:protein serine/threonine kinase activity"/>
    <property type="evidence" value="ECO:0007669"/>
    <property type="project" value="UniProtKB-KW"/>
</dbReference>
<organism evidence="12 13">
    <name type="scientific">Acaryochloris thomasi RCC1774</name>
    <dbReference type="NCBI Taxonomy" id="1764569"/>
    <lineage>
        <taxon>Bacteria</taxon>
        <taxon>Bacillati</taxon>
        <taxon>Cyanobacteriota</taxon>
        <taxon>Cyanophyceae</taxon>
        <taxon>Acaryochloridales</taxon>
        <taxon>Acaryochloridaceae</taxon>
        <taxon>Acaryochloris</taxon>
        <taxon>Acaryochloris thomasi</taxon>
    </lineage>
</organism>
<evidence type="ECO:0000256" key="6">
    <source>
        <dbReference type="ARBA" id="ARBA00022840"/>
    </source>
</evidence>
<evidence type="ECO:0000259" key="11">
    <source>
        <dbReference type="PROSITE" id="PS50011"/>
    </source>
</evidence>
<evidence type="ECO:0000256" key="2">
    <source>
        <dbReference type="ARBA" id="ARBA00022527"/>
    </source>
</evidence>
<feature type="binding site" evidence="9">
    <location>
        <position position="41"/>
    </location>
    <ligand>
        <name>ATP</name>
        <dbReference type="ChEBI" id="CHEBI:30616"/>
    </ligand>
</feature>
<dbReference type="PROSITE" id="PS50011">
    <property type="entry name" value="PROTEIN_KINASE_DOM"/>
    <property type="match status" value="1"/>
</dbReference>
<dbReference type="InterPro" id="IPR017441">
    <property type="entry name" value="Protein_kinase_ATP_BS"/>
</dbReference>
<feature type="region of interest" description="Disordered" evidence="10">
    <location>
        <begin position="462"/>
        <end position="557"/>
    </location>
</feature>
<evidence type="ECO:0000256" key="4">
    <source>
        <dbReference type="ARBA" id="ARBA00022741"/>
    </source>
</evidence>
<keyword evidence="5 12" id="KW-0418">Kinase</keyword>
<dbReference type="RefSeq" id="WP_110987252.1">
    <property type="nucleotide sequence ID" value="NZ_CAWNWM010000011.1"/>
</dbReference>
<keyword evidence="13" id="KW-1185">Reference proteome</keyword>
<evidence type="ECO:0000256" key="1">
    <source>
        <dbReference type="ARBA" id="ARBA00012513"/>
    </source>
</evidence>
<dbReference type="InterPro" id="IPR000719">
    <property type="entry name" value="Prot_kinase_dom"/>
</dbReference>
<gene>
    <name evidence="12" type="primary">spkC_4</name>
    <name evidence="12" type="ORF">C1752_03857</name>
</gene>
<dbReference type="PROSITE" id="PS00107">
    <property type="entry name" value="PROTEIN_KINASE_ATP"/>
    <property type="match status" value="1"/>
</dbReference>
<evidence type="ECO:0000313" key="13">
    <source>
        <dbReference type="Proteomes" id="UP000248857"/>
    </source>
</evidence>
<dbReference type="OrthoDB" id="428645at2"/>
<evidence type="ECO:0000313" key="12">
    <source>
        <dbReference type="EMBL" id="PZD72270.1"/>
    </source>
</evidence>
<dbReference type="InterPro" id="IPR011009">
    <property type="entry name" value="Kinase-like_dom_sf"/>
</dbReference>
<evidence type="ECO:0000256" key="7">
    <source>
        <dbReference type="ARBA" id="ARBA00047899"/>
    </source>
</evidence>
<dbReference type="AlphaFoldDB" id="A0A2W1JET5"/>
<feature type="compositionally biased region" description="Pro residues" evidence="10">
    <location>
        <begin position="539"/>
        <end position="550"/>
    </location>
</feature>
<evidence type="ECO:0000256" key="8">
    <source>
        <dbReference type="ARBA" id="ARBA00048679"/>
    </source>
</evidence>
<comment type="caution">
    <text evidence="12">The sequence shown here is derived from an EMBL/GenBank/DDBJ whole genome shotgun (WGS) entry which is preliminary data.</text>
</comment>
<protein>
    <recommendedName>
        <fullName evidence="1">non-specific serine/threonine protein kinase</fullName>
        <ecNumber evidence="1">2.7.11.1</ecNumber>
    </recommendedName>
</protein>
<keyword evidence="2" id="KW-0723">Serine/threonine-protein kinase</keyword>
<keyword evidence="3 12" id="KW-0808">Transferase</keyword>
<evidence type="ECO:0000256" key="9">
    <source>
        <dbReference type="PROSITE-ProRule" id="PRU10141"/>
    </source>
</evidence>
<evidence type="ECO:0000256" key="10">
    <source>
        <dbReference type="SAM" id="MobiDB-lite"/>
    </source>
</evidence>
<sequence>MIGQILDGRYQVVRNLGEGGFSKTFLAEDTRRPGRPICVAKHLQPARTDPNFLTVARRLFHSEAEALEKLGHYDQIPRLLAFFEQEQEFYLIQEFVPGASLDQALIAGQPWPEAQVRVLLQELLQTLAFIHQQGVIHRDIKPENIIRRQSDDKYILVDFGSVKQVSSQTLLQNDQMTGTVIVGTPGYMSGEQGQGKPRPSSDIYALGIVAIQALTGTHPSKFQEDEFGELIWQSQANVGPQLATILTKMVRYYFKVRYQSAEEVLQALKGAQTVGATSVQRTQSRRPERPPVSYTPIDRTEVVIPRREVIAPRPSQSFPVGGAIATFALVGVMLGAGAVIFNPELITELPFFESLTATDDGPALLAAAQTTADTSGDLGAAIDQLQQIPTDSAAYNQAQALLPQWQDQWQQQQADFQQAEAAARSRRWYQVRTQLSKLPQNPHWDQQSSRLARQARQGIAEIERIQARPKPTPSVAPEPSPEPTPEPTPSESLEDSTNPENPDDPTDGISGPTPTISPTFPQLPVEIPVPAPKLGRPSPAAPSPAPPTTPRPEQVGN</sequence>
<name>A0A2W1JET5_9CYAN</name>
<comment type="catalytic activity">
    <reaction evidence="8">
        <text>L-seryl-[protein] + ATP = O-phospho-L-seryl-[protein] + ADP + H(+)</text>
        <dbReference type="Rhea" id="RHEA:17989"/>
        <dbReference type="Rhea" id="RHEA-COMP:9863"/>
        <dbReference type="Rhea" id="RHEA-COMP:11604"/>
        <dbReference type="ChEBI" id="CHEBI:15378"/>
        <dbReference type="ChEBI" id="CHEBI:29999"/>
        <dbReference type="ChEBI" id="CHEBI:30616"/>
        <dbReference type="ChEBI" id="CHEBI:83421"/>
        <dbReference type="ChEBI" id="CHEBI:456216"/>
        <dbReference type="EC" id="2.7.11.1"/>
    </reaction>
</comment>
<evidence type="ECO:0000256" key="3">
    <source>
        <dbReference type="ARBA" id="ARBA00022679"/>
    </source>
</evidence>
<dbReference type="GO" id="GO:0106310">
    <property type="term" value="F:protein serine kinase activity"/>
    <property type="evidence" value="ECO:0007669"/>
    <property type="project" value="RHEA"/>
</dbReference>
<dbReference type="Proteomes" id="UP000248857">
    <property type="component" value="Unassembled WGS sequence"/>
</dbReference>
<dbReference type="SMART" id="SM00220">
    <property type="entry name" value="S_TKc"/>
    <property type="match status" value="1"/>
</dbReference>
<dbReference type="PANTHER" id="PTHR24363">
    <property type="entry name" value="SERINE/THREONINE PROTEIN KINASE"/>
    <property type="match status" value="1"/>
</dbReference>
<dbReference type="Gene3D" id="1.10.510.10">
    <property type="entry name" value="Transferase(Phosphotransferase) domain 1"/>
    <property type="match status" value="1"/>
</dbReference>
<proteinExistence type="predicted"/>
<feature type="compositionally biased region" description="Pro residues" evidence="10">
    <location>
        <begin position="470"/>
        <end position="488"/>
    </location>
</feature>
<dbReference type="Pfam" id="PF00069">
    <property type="entry name" value="Pkinase"/>
    <property type="match status" value="1"/>
</dbReference>
<dbReference type="GO" id="GO:0005524">
    <property type="term" value="F:ATP binding"/>
    <property type="evidence" value="ECO:0007669"/>
    <property type="project" value="UniProtKB-UniRule"/>
</dbReference>
<keyword evidence="4 9" id="KW-0547">Nucleotide-binding</keyword>
<keyword evidence="6 9" id="KW-0067">ATP-binding</keyword>
<evidence type="ECO:0000256" key="5">
    <source>
        <dbReference type="ARBA" id="ARBA00022777"/>
    </source>
</evidence>
<dbReference type="PANTHER" id="PTHR24363:SF0">
    <property type="entry name" value="SERINE_THREONINE KINASE LIKE DOMAIN CONTAINING 1"/>
    <property type="match status" value="1"/>
</dbReference>
<dbReference type="EMBL" id="PQWO01000011">
    <property type="protein sequence ID" value="PZD72270.1"/>
    <property type="molecule type" value="Genomic_DNA"/>
</dbReference>
<feature type="domain" description="Protein kinase" evidence="11">
    <location>
        <begin position="10"/>
        <end position="269"/>
    </location>
</feature>
<dbReference type="SUPFAM" id="SSF56112">
    <property type="entry name" value="Protein kinase-like (PK-like)"/>
    <property type="match status" value="1"/>
</dbReference>
<accession>A0A2W1JET5</accession>
<comment type="catalytic activity">
    <reaction evidence="7">
        <text>L-threonyl-[protein] + ATP = O-phospho-L-threonyl-[protein] + ADP + H(+)</text>
        <dbReference type="Rhea" id="RHEA:46608"/>
        <dbReference type="Rhea" id="RHEA-COMP:11060"/>
        <dbReference type="Rhea" id="RHEA-COMP:11605"/>
        <dbReference type="ChEBI" id="CHEBI:15378"/>
        <dbReference type="ChEBI" id="CHEBI:30013"/>
        <dbReference type="ChEBI" id="CHEBI:30616"/>
        <dbReference type="ChEBI" id="CHEBI:61977"/>
        <dbReference type="ChEBI" id="CHEBI:456216"/>
        <dbReference type="EC" id="2.7.11.1"/>
    </reaction>
</comment>
<reference evidence="12 13" key="1">
    <citation type="journal article" date="2018" name="Sci. Rep.">
        <title>A novel species of the marine cyanobacterium Acaryochloris with a unique pigment content and lifestyle.</title>
        <authorList>
            <person name="Partensky F."/>
            <person name="Six C."/>
            <person name="Ratin M."/>
            <person name="Garczarek L."/>
            <person name="Vaulot D."/>
            <person name="Probert I."/>
            <person name="Calteau A."/>
            <person name="Gourvil P."/>
            <person name="Marie D."/>
            <person name="Grebert T."/>
            <person name="Bouchier C."/>
            <person name="Le Panse S."/>
            <person name="Gachenot M."/>
            <person name="Rodriguez F."/>
            <person name="Garrido J.L."/>
        </authorList>
    </citation>
    <scope>NUCLEOTIDE SEQUENCE [LARGE SCALE GENOMIC DNA]</scope>
    <source>
        <strain evidence="12 13">RCC1774</strain>
    </source>
</reference>